<proteinExistence type="predicted"/>
<keyword evidence="2" id="KW-1185">Reference proteome</keyword>
<organism evidence="1 2">
    <name type="scientific">Trifolium medium</name>
    <dbReference type="NCBI Taxonomy" id="97028"/>
    <lineage>
        <taxon>Eukaryota</taxon>
        <taxon>Viridiplantae</taxon>
        <taxon>Streptophyta</taxon>
        <taxon>Embryophyta</taxon>
        <taxon>Tracheophyta</taxon>
        <taxon>Spermatophyta</taxon>
        <taxon>Magnoliopsida</taxon>
        <taxon>eudicotyledons</taxon>
        <taxon>Gunneridae</taxon>
        <taxon>Pentapetalae</taxon>
        <taxon>rosids</taxon>
        <taxon>fabids</taxon>
        <taxon>Fabales</taxon>
        <taxon>Fabaceae</taxon>
        <taxon>Papilionoideae</taxon>
        <taxon>50 kb inversion clade</taxon>
        <taxon>NPAAA clade</taxon>
        <taxon>Hologalegina</taxon>
        <taxon>IRL clade</taxon>
        <taxon>Trifolieae</taxon>
        <taxon>Trifolium</taxon>
    </lineage>
</organism>
<gene>
    <name evidence="1" type="ORF">A2U01_0001457</name>
</gene>
<sequence length="84" mass="9468">MLFTAERGANQTPMADDSFRVKRVCMDPMLIETFCAEGPYYTPVKTMSQAIDLDSDDPSDDAETVEDSQGLDFLKSTCWWSKIC</sequence>
<evidence type="ECO:0000313" key="2">
    <source>
        <dbReference type="Proteomes" id="UP000265520"/>
    </source>
</evidence>
<dbReference type="Proteomes" id="UP000265520">
    <property type="component" value="Unassembled WGS sequence"/>
</dbReference>
<dbReference type="AlphaFoldDB" id="A0A392M0C7"/>
<evidence type="ECO:0000313" key="1">
    <source>
        <dbReference type="EMBL" id="MCH80685.1"/>
    </source>
</evidence>
<name>A0A392M0C7_9FABA</name>
<comment type="caution">
    <text evidence="1">The sequence shown here is derived from an EMBL/GenBank/DDBJ whole genome shotgun (WGS) entry which is preliminary data.</text>
</comment>
<accession>A0A392M0C7</accession>
<reference evidence="1 2" key="1">
    <citation type="journal article" date="2018" name="Front. Plant Sci.">
        <title>Red Clover (Trifolium pratense) and Zigzag Clover (T. medium) - A Picture of Genomic Similarities and Differences.</title>
        <authorList>
            <person name="Dluhosova J."/>
            <person name="Istvanek J."/>
            <person name="Nedelnik J."/>
            <person name="Repkova J."/>
        </authorList>
    </citation>
    <scope>NUCLEOTIDE SEQUENCE [LARGE SCALE GENOMIC DNA]</scope>
    <source>
        <strain evidence="2">cv. 10/8</strain>
        <tissue evidence="1">Leaf</tissue>
    </source>
</reference>
<dbReference type="EMBL" id="LXQA010001349">
    <property type="protein sequence ID" value="MCH80685.1"/>
    <property type="molecule type" value="Genomic_DNA"/>
</dbReference>
<protein>
    <submittedName>
        <fullName evidence="1">Uncharacterized protein</fullName>
    </submittedName>
</protein>